<sequence length="402" mass="46109">MAKSPQHVKEFLGKLQDSLKEYGKKELPTLLEMKKEFEPNATQVDSWDLHFCKNQLLKTRFKVDRDLVKEYFPLDHVTAKMLDIYQDVLNLDFERVKHDLQPWNHETPEDVKLIRVRDRDSKELMGYFYLDLFPRTGKYSHAACFPLQPGCKLEGDKYQVPVAAMVANFSKPTASSPSLLRHSELTTYFHELGHVMHCICSKTKWARFHGTSVEGDFVEAPSQMLENWCWDASVLKKLSSHHVTKETIPDDLTKSLILAKNAGVGMFYLRQLFFGVFDMHIHSIEKDEKCDTTELYLKLRKEVSLVGGQQGTYPASTFGHLMGGYDAGYYGYLWSEVFSSDMFVTKFKPLADIAAPKAGADYRKYILRPGSSRDGMDMLKDFLGREPSQDAFQDSIKLPNVP</sequence>
<accession>A0ACC2U9E5</accession>
<dbReference type="EMBL" id="QTSX02000986">
    <property type="protein sequence ID" value="KAJ9083509.1"/>
    <property type="molecule type" value="Genomic_DNA"/>
</dbReference>
<evidence type="ECO:0000313" key="1">
    <source>
        <dbReference type="EMBL" id="KAJ9083509.1"/>
    </source>
</evidence>
<dbReference type="EC" id="3.4.24.37" evidence="1"/>
<dbReference type="Proteomes" id="UP001165960">
    <property type="component" value="Unassembled WGS sequence"/>
</dbReference>
<proteinExistence type="predicted"/>
<reference evidence="1" key="1">
    <citation type="submission" date="2022-04" db="EMBL/GenBank/DDBJ databases">
        <title>Genome of the entomopathogenic fungus Entomophthora muscae.</title>
        <authorList>
            <person name="Elya C."/>
            <person name="Lovett B.R."/>
            <person name="Lee E."/>
            <person name="Macias A.M."/>
            <person name="Hajek A.E."/>
            <person name="De Bivort B.L."/>
            <person name="Kasson M.T."/>
            <person name="De Fine Licht H.H."/>
            <person name="Stajich J.E."/>
        </authorList>
    </citation>
    <scope>NUCLEOTIDE SEQUENCE</scope>
    <source>
        <strain evidence="1">Berkeley</strain>
    </source>
</reference>
<keyword evidence="1" id="KW-0378">Hydrolase</keyword>
<comment type="caution">
    <text evidence="1">The sequence shown here is derived from an EMBL/GenBank/DDBJ whole genome shotgun (WGS) entry which is preliminary data.</text>
</comment>
<organism evidence="1 2">
    <name type="scientific">Entomophthora muscae</name>
    <dbReference type="NCBI Taxonomy" id="34485"/>
    <lineage>
        <taxon>Eukaryota</taxon>
        <taxon>Fungi</taxon>
        <taxon>Fungi incertae sedis</taxon>
        <taxon>Zoopagomycota</taxon>
        <taxon>Entomophthoromycotina</taxon>
        <taxon>Entomophthoromycetes</taxon>
        <taxon>Entomophthorales</taxon>
        <taxon>Entomophthoraceae</taxon>
        <taxon>Entomophthora</taxon>
    </lineage>
</organism>
<name>A0ACC2U9E5_9FUNG</name>
<protein>
    <submittedName>
        <fullName evidence="1">Metalloendopeptidase</fullName>
        <ecNumber evidence="1">3.4.24.37</ecNumber>
    </submittedName>
</protein>
<evidence type="ECO:0000313" key="2">
    <source>
        <dbReference type="Proteomes" id="UP001165960"/>
    </source>
</evidence>
<keyword evidence="2" id="KW-1185">Reference proteome</keyword>
<gene>
    <name evidence="1" type="primary">PRD1_1</name>
    <name evidence="1" type="ORF">DSO57_1033995</name>
</gene>